<sequence length="218" mass="24906">MSSSLGPIHYLMYEKIKFQDKITERLLSEDKLNELNKIMPPVPLDNLKDILDQDNIHGFLSAKIDVVESRLAYAINNGENIYEKAYEFGREIAPDKLESNEEIFDFVNKIILDGMPCDHALTAAVDANGDLNLILNVNTHKKYEDNPLEINPEDSLDNSCAGEHDHDDHESFHVQENVEINANNSDSKYLKLREELLKGFLENSNHDVKRHGSNFIIK</sequence>
<organism evidence="1 2">
    <name type="scientific">Peptoniphilus ovalis</name>
    <dbReference type="NCBI Taxonomy" id="2841503"/>
    <lineage>
        <taxon>Bacteria</taxon>
        <taxon>Bacillati</taxon>
        <taxon>Bacillota</taxon>
        <taxon>Tissierellia</taxon>
        <taxon>Tissierellales</taxon>
        <taxon>Peptoniphilaceae</taxon>
        <taxon>Peptoniphilus</taxon>
    </lineage>
</organism>
<proteinExistence type="predicted"/>
<dbReference type="EMBL" id="JAHLQO010000006">
    <property type="protein sequence ID" value="MBU5670023.1"/>
    <property type="molecule type" value="Genomic_DNA"/>
</dbReference>
<gene>
    <name evidence="1" type="ORF">KQI68_09290</name>
</gene>
<dbReference type="Proteomes" id="UP000783742">
    <property type="component" value="Unassembled WGS sequence"/>
</dbReference>
<protein>
    <submittedName>
        <fullName evidence="1">Uncharacterized protein</fullName>
    </submittedName>
</protein>
<evidence type="ECO:0000313" key="2">
    <source>
        <dbReference type="Proteomes" id="UP000783742"/>
    </source>
</evidence>
<accession>A0ABS6FIY0</accession>
<name>A0ABS6FIY0_9FIRM</name>
<evidence type="ECO:0000313" key="1">
    <source>
        <dbReference type="EMBL" id="MBU5670023.1"/>
    </source>
</evidence>
<comment type="caution">
    <text evidence="1">The sequence shown here is derived from an EMBL/GenBank/DDBJ whole genome shotgun (WGS) entry which is preliminary data.</text>
</comment>
<dbReference type="RefSeq" id="WP_216549845.1">
    <property type="nucleotide sequence ID" value="NZ_JAHLQO010000006.1"/>
</dbReference>
<keyword evidence="2" id="KW-1185">Reference proteome</keyword>
<reference evidence="1 2" key="1">
    <citation type="submission" date="2021-06" db="EMBL/GenBank/DDBJ databases">
        <authorList>
            <person name="Sun Q."/>
            <person name="Li D."/>
        </authorList>
    </citation>
    <scope>NUCLEOTIDE SEQUENCE [LARGE SCALE GENOMIC DNA]</scope>
    <source>
        <strain evidence="1 2">MSJ-1</strain>
    </source>
</reference>